<dbReference type="Pfam" id="PF13489">
    <property type="entry name" value="Methyltransf_23"/>
    <property type="match status" value="1"/>
</dbReference>
<dbReference type="GO" id="GO:0032259">
    <property type="term" value="P:methylation"/>
    <property type="evidence" value="ECO:0007669"/>
    <property type="project" value="UniProtKB-KW"/>
</dbReference>
<dbReference type="InterPro" id="IPR029063">
    <property type="entry name" value="SAM-dependent_MTases_sf"/>
</dbReference>
<protein>
    <submittedName>
        <fullName evidence="4">Methylase of polypeptide subunit release factors</fullName>
    </submittedName>
</protein>
<dbReference type="SUPFAM" id="SSF53335">
    <property type="entry name" value="S-adenosyl-L-methionine-dependent methyltransferases"/>
    <property type="match status" value="2"/>
</dbReference>
<keyword evidence="1 4" id="KW-0808">Transferase</keyword>
<sequence>MENNNNEIVFNPQWYNNLVSRSNEKTLIINAIQKLAAMHKASSCLEIGMGTGKQFSDALAPLFDHYTIIEKYEHALTFHPNVAFIQSDWENVALTQQYDIIIASHVFYYFSDKAAAIHKMLNALTGKGILVLVLNGTGADYGKIKQFFTDLTGYPHTFAHDEFLAIPGIKEQCLTFTLPSVLHFNEPADLYQSLQLSFDHHAEAYAAHQAHITSFIADNFPGQFHIHQKLCLLSNATKPWEYLTQHPDYLVQLGNITLQVNDGVFTPDPQITYSTSWLLENMPPVKGKDILDIGCGPGIIALHCVLQGANKVIATDIDEMAVRNAIHNMRALRAEERMEVLESDLFQAVKGRYHYIFGNLPILDEAWDLGISAQDILSEFLKGCKNYLLPGGQVFFTWASFADMAPVIEVLEELGYGYQIHSTFKHGYDWHFFAVRCA</sequence>
<dbReference type="Gene3D" id="3.40.50.150">
    <property type="entry name" value="Vaccinia Virus protein VP39"/>
    <property type="match status" value="2"/>
</dbReference>
<evidence type="ECO:0000313" key="5">
    <source>
        <dbReference type="Proteomes" id="UP000249547"/>
    </source>
</evidence>
<evidence type="ECO:0000259" key="3">
    <source>
        <dbReference type="Pfam" id="PF05175"/>
    </source>
</evidence>
<gene>
    <name evidence="4" type="ORF">LX64_00301</name>
</gene>
<evidence type="ECO:0000256" key="2">
    <source>
        <dbReference type="ARBA" id="ARBA00022691"/>
    </source>
</evidence>
<feature type="domain" description="Methyltransferase small" evidence="3">
    <location>
        <begin position="256"/>
        <end position="409"/>
    </location>
</feature>
<evidence type="ECO:0000256" key="1">
    <source>
        <dbReference type="ARBA" id="ARBA00022603"/>
    </source>
</evidence>
<dbReference type="CDD" id="cd02440">
    <property type="entry name" value="AdoMet_MTases"/>
    <property type="match status" value="2"/>
</dbReference>
<dbReference type="EMBL" id="QLLL01000001">
    <property type="protein sequence ID" value="RAJ10695.1"/>
    <property type="molecule type" value="Genomic_DNA"/>
</dbReference>
<dbReference type="PANTHER" id="PTHR43861:SF1">
    <property type="entry name" value="TRANS-ACONITATE 2-METHYLTRANSFERASE"/>
    <property type="match status" value="1"/>
</dbReference>
<name>A0A327R3A0_9BACT</name>
<reference evidence="4 5" key="1">
    <citation type="submission" date="2018-06" db="EMBL/GenBank/DDBJ databases">
        <title>Genomic Encyclopedia of Archaeal and Bacterial Type Strains, Phase II (KMG-II): from individual species to whole genera.</title>
        <authorList>
            <person name="Goeker M."/>
        </authorList>
    </citation>
    <scope>NUCLEOTIDE SEQUENCE [LARGE SCALE GENOMIC DNA]</scope>
    <source>
        <strain evidence="4 5">DSM 23857</strain>
    </source>
</reference>
<evidence type="ECO:0000313" key="4">
    <source>
        <dbReference type="EMBL" id="RAJ10695.1"/>
    </source>
</evidence>
<accession>A0A327R3A0</accession>
<comment type="caution">
    <text evidence="4">The sequence shown here is derived from an EMBL/GenBank/DDBJ whole genome shotgun (WGS) entry which is preliminary data.</text>
</comment>
<dbReference type="InterPro" id="IPR007848">
    <property type="entry name" value="Small_mtfrase_dom"/>
</dbReference>
<dbReference type="Proteomes" id="UP000249547">
    <property type="component" value="Unassembled WGS sequence"/>
</dbReference>
<keyword evidence="1 4" id="KW-0489">Methyltransferase</keyword>
<organism evidence="4 5">
    <name type="scientific">Chitinophaga skermanii</name>
    <dbReference type="NCBI Taxonomy" id="331697"/>
    <lineage>
        <taxon>Bacteria</taxon>
        <taxon>Pseudomonadati</taxon>
        <taxon>Bacteroidota</taxon>
        <taxon>Chitinophagia</taxon>
        <taxon>Chitinophagales</taxon>
        <taxon>Chitinophagaceae</taxon>
        <taxon>Chitinophaga</taxon>
    </lineage>
</organism>
<dbReference type="PANTHER" id="PTHR43861">
    <property type="entry name" value="TRANS-ACONITATE 2-METHYLTRANSFERASE-RELATED"/>
    <property type="match status" value="1"/>
</dbReference>
<dbReference type="OrthoDB" id="267914at2"/>
<keyword evidence="2" id="KW-0949">S-adenosyl-L-methionine</keyword>
<dbReference type="GO" id="GO:0008168">
    <property type="term" value="F:methyltransferase activity"/>
    <property type="evidence" value="ECO:0007669"/>
    <property type="project" value="UniProtKB-KW"/>
</dbReference>
<dbReference type="AlphaFoldDB" id="A0A327R3A0"/>
<keyword evidence="5" id="KW-1185">Reference proteome</keyword>
<dbReference type="RefSeq" id="WP_111595827.1">
    <property type="nucleotide sequence ID" value="NZ_QLLL01000001.1"/>
</dbReference>
<proteinExistence type="predicted"/>
<dbReference type="Pfam" id="PF05175">
    <property type="entry name" value="MTS"/>
    <property type="match status" value="1"/>
</dbReference>